<feature type="signal peptide" evidence="1">
    <location>
        <begin position="1"/>
        <end position="22"/>
    </location>
</feature>
<dbReference type="EMBL" id="JAANOW010000005">
    <property type="protein sequence ID" value="NIH99017.1"/>
    <property type="molecule type" value="Genomic_DNA"/>
</dbReference>
<comment type="caution">
    <text evidence="3">The sequence shown here is derived from an EMBL/GenBank/DDBJ whole genome shotgun (WGS) entry which is preliminary data.</text>
</comment>
<dbReference type="RefSeq" id="WP_167164789.1">
    <property type="nucleotide sequence ID" value="NZ_JAANOW010000005.1"/>
</dbReference>
<dbReference type="Pfam" id="PF05305">
    <property type="entry name" value="DUF732"/>
    <property type="match status" value="1"/>
</dbReference>
<keyword evidence="4" id="KW-1185">Reference proteome</keyword>
<feature type="chain" id="PRO_5030983406" description="DUF732 domain-containing protein" evidence="1">
    <location>
        <begin position="23"/>
        <end position="117"/>
    </location>
</feature>
<evidence type="ECO:0000256" key="1">
    <source>
        <dbReference type="SAM" id="SignalP"/>
    </source>
</evidence>
<feature type="domain" description="DUF732" evidence="2">
    <location>
        <begin position="36"/>
        <end position="108"/>
    </location>
</feature>
<proteinExistence type="predicted"/>
<evidence type="ECO:0000313" key="4">
    <source>
        <dbReference type="Proteomes" id="UP000547444"/>
    </source>
</evidence>
<protein>
    <recommendedName>
        <fullName evidence="2">DUF732 domain-containing protein</fullName>
    </recommendedName>
</protein>
<organism evidence="3 4">
    <name type="scientific">Mycolicibacterium fluoranthenivorans</name>
    <dbReference type="NCBI Taxonomy" id="258505"/>
    <lineage>
        <taxon>Bacteria</taxon>
        <taxon>Bacillati</taxon>
        <taxon>Actinomycetota</taxon>
        <taxon>Actinomycetes</taxon>
        <taxon>Mycobacteriales</taxon>
        <taxon>Mycobacteriaceae</taxon>
        <taxon>Mycolicibacterium</taxon>
    </lineage>
</organism>
<dbReference type="Proteomes" id="UP000547444">
    <property type="component" value="Unassembled WGS sequence"/>
</dbReference>
<accession>A0A7X5U638</accession>
<dbReference type="AlphaFoldDB" id="A0A7X5U638"/>
<reference evidence="3 4" key="1">
    <citation type="submission" date="2020-03" db="EMBL/GenBank/DDBJ databases">
        <title>Sequencing the genomes of 1000 actinobacteria strains.</title>
        <authorList>
            <person name="Klenk H.-P."/>
        </authorList>
    </citation>
    <scope>NUCLEOTIDE SEQUENCE [LARGE SCALE GENOMIC DNA]</scope>
    <source>
        <strain evidence="3 4">DSM 44556</strain>
    </source>
</reference>
<evidence type="ECO:0000259" key="2">
    <source>
        <dbReference type="Pfam" id="PF05305"/>
    </source>
</evidence>
<evidence type="ECO:0000313" key="3">
    <source>
        <dbReference type="EMBL" id="NIH99017.1"/>
    </source>
</evidence>
<sequence length="117" mass="12740">MKLAITTTGLVAAALVVGTAGAAPAAADPSFDRDPDTNFAHQLHTVGIYGQKDYNAWIGKIMCKRMYNNVDTDAAQTATFVRNQLDRDSSTEQVWQFVGLAVDYYCPEKRGDIDHAA</sequence>
<gene>
    <name evidence="3" type="ORF">FHU31_006041</name>
</gene>
<name>A0A7X5U638_9MYCO</name>
<dbReference type="InterPro" id="IPR007969">
    <property type="entry name" value="DUF732"/>
</dbReference>
<keyword evidence="1" id="KW-0732">Signal</keyword>